<sequence>MMKQNRYLPVPTKLKALSAKTAALFSRSKRRESHLPPACETVDILIGEIASLKSTIDALESGFYDASTSKVHIRKTKAGPKTHREYTRLLESIGHLPNLKELSIVSIDGDDFHLPIEALKKALRGASPTICKVKLQKLRLLCGHYRDFEIRGVSLKLHRLEEIEISHCSEGFIESSGVISPVGLCLGGFLESLTSARSLKKVILRQDSVETVLTQRTEALVQSCLLLEELVLAGLVTEVSVWDTIVPRINHLYARNIKKLHLDRCRLTTASLDSFLGLLGPDSPLEDFEFVPMINGLALGACFYTMGDPNTPRRISWGRHVEAGALTWTKLLGEAVPKALESNTRLRRLRIKAEGGVNLFVPVAIQQSWLELLEKGRNRTMLDFGFFRRDGYTFGYEDQELTAKLEHYLKLNRYVPILEAMKDEERDHTIVQVLADASDDVPCLFHVLQKYPYVCSLA</sequence>
<organism evidence="1 2">
    <name type="scientific">Seminavis robusta</name>
    <dbReference type="NCBI Taxonomy" id="568900"/>
    <lineage>
        <taxon>Eukaryota</taxon>
        <taxon>Sar</taxon>
        <taxon>Stramenopiles</taxon>
        <taxon>Ochrophyta</taxon>
        <taxon>Bacillariophyta</taxon>
        <taxon>Bacillariophyceae</taxon>
        <taxon>Bacillariophycidae</taxon>
        <taxon>Naviculales</taxon>
        <taxon>Naviculaceae</taxon>
        <taxon>Seminavis</taxon>
    </lineage>
</organism>
<evidence type="ECO:0000313" key="2">
    <source>
        <dbReference type="Proteomes" id="UP001153069"/>
    </source>
</evidence>
<dbReference type="AlphaFoldDB" id="A0A9N8HA44"/>
<name>A0A9N8HA44_9STRA</name>
<dbReference type="EMBL" id="CAICTM010000304">
    <property type="protein sequence ID" value="CAB9507398.1"/>
    <property type="molecule type" value="Genomic_DNA"/>
</dbReference>
<proteinExistence type="predicted"/>
<reference evidence="1" key="1">
    <citation type="submission" date="2020-06" db="EMBL/GenBank/DDBJ databases">
        <authorList>
            <consortium name="Plant Systems Biology data submission"/>
        </authorList>
    </citation>
    <scope>NUCLEOTIDE SEQUENCE</scope>
    <source>
        <strain evidence="1">D6</strain>
    </source>
</reference>
<protein>
    <submittedName>
        <fullName evidence="1">Uncharacterized protein</fullName>
    </submittedName>
</protein>
<accession>A0A9N8HA44</accession>
<evidence type="ECO:0000313" key="1">
    <source>
        <dbReference type="EMBL" id="CAB9507398.1"/>
    </source>
</evidence>
<keyword evidence="2" id="KW-1185">Reference proteome</keyword>
<dbReference type="Proteomes" id="UP001153069">
    <property type="component" value="Unassembled WGS sequence"/>
</dbReference>
<dbReference type="SUPFAM" id="SSF52047">
    <property type="entry name" value="RNI-like"/>
    <property type="match status" value="1"/>
</dbReference>
<comment type="caution">
    <text evidence="1">The sequence shown here is derived from an EMBL/GenBank/DDBJ whole genome shotgun (WGS) entry which is preliminary data.</text>
</comment>
<dbReference type="InterPro" id="IPR032675">
    <property type="entry name" value="LRR_dom_sf"/>
</dbReference>
<gene>
    <name evidence="1" type="ORF">SEMRO_305_G112700.1</name>
</gene>
<dbReference type="Gene3D" id="3.80.10.10">
    <property type="entry name" value="Ribonuclease Inhibitor"/>
    <property type="match status" value="1"/>
</dbReference>